<name>A0ACB8DB35_DERSI</name>
<keyword evidence="2" id="KW-1185">Reference proteome</keyword>
<evidence type="ECO:0000313" key="2">
    <source>
        <dbReference type="Proteomes" id="UP000821865"/>
    </source>
</evidence>
<comment type="caution">
    <text evidence="1">The sequence shown here is derived from an EMBL/GenBank/DDBJ whole genome shotgun (WGS) entry which is preliminary data.</text>
</comment>
<organism evidence="1 2">
    <name type="scientific">Dermacentor silvarum</name>
    <name type="common">Tick</name>
    <dbReference type="NCBI Taxonomy" id="543639"/>
    <lineage>
        <taxon>Eukaryota</taxon>
        <taxon>Metazoa</taxon>
        <taxon>Ecdysozoa</taxon>
        <taxon>Arthropoda</taxon>
        <taxon>Chelicerata</taxon>
        <taxon>Arachnida</taxon>
        <taxon>Acari</taxon>
        <taxon>Parasitiformes</taxon>
        <taxon>Ixodida</taxon>
        <taxon>Ixodoidea</taxon>
        <taxon>Ixodidae</taxon>
        <taxon>Rhipicephalinae</taxon>
        <taxon>Dermacentor</taxon>
    </lineage>
</organism>
<sequence length="533" mass="60885">MKIGEGSLLRQQRRRLHLGDALWLTLPFPFAIFRTSKLSTNIVWSFPQALLRLAGLLHRRRLALLAASTLLLLGFVTKPGLKTGLRSLSLPGGKMLRCFTEEHSGVCFVKTHKCASSSVQNMLMRYGESHGLRFVLPKTKNYLGHPRLFNRSMAPGRPPFDMLVHHARFHEAEMRAVLRRRPHFVTIVREPATLFESLYSYYGLKRKTNMSLRQFATAALVDRSVMGLLARTRTRSKLGFNQMSFDLGLEPAQFGNTSAVRRFIKELDATFDLVMVAERMNESLVLLKDLFCWDTDDVVVFKLNARQSAFRSPLSPQLASQVRSLNAADVQLYEHFARRFDLRVRQFGQKRMAKELHMLQERTRYWYERCVKYATPPDKSRPTAEQTFWINPKGDRDAIATWGRTPSHFGQRSLNVRQRKGSIKLRVRMARVLILSHNQVHRATEVPVVQLVRELNRGSRETVQSAAQLSLCFPLRGRGIQKAPKEALRPTGAHLTCGLRAGFDPVCIIEVGSISSRFLCEDSNARFELAIQL</sequence>
<accession>A0ACB8DB35</accession>
<protein>
    <submittedName>
        <fullName evidence="1">Uncharacterized protein</fullName>
    </submittedName>
</protein>
<proteinExistence type="predicted"/>
<dbReference type="EMBL" id="CM023471">
    <property type="protein sequence ID" value="KAH7965301.1"/>
    <property type="molecule type" value="Genomic_DNA"/>
</dbReference>
<dbReference type="Proteomes" id="UP000821865">
    <property type="component" value="Chromosome 2"/>
</dbReference>
<gene>
    <name evidence="1" type="ORF">HPB49_006011</name>
</gene>
<reference evidence="1" key="1">
    <citation type="submission" date="2020-05" db="EMBL/GenBank/DDBJ databases">
        <title>Large-scale comparative analyses of tick genomes elucidate their genetic diversity and vector capacities.</title>
        <authorList>
            <person name="Jia N."/>
            <person name="Wang J."/>
            <person name="Shi W."/>
            <person name="Du L."/>
            <person name="Sun Y."/>
            <person name="Zhan W."/>
            <person name="Jiang J."/>
            <person name="Wang Q."/>
            <person name="Zhang B."/>
            <person name="Ji P."/>
            <person name="Sakyi L.B."/>
            <person name="Cui X."/>
            <person name="Yuan T."/>
            <person name="Jiang B."/>
            <person name="Yang W."/>
            <person name="Lam T.T.-Y."/>
            <person name="Chang Q."/>
            <person name="Ding S."/>
            <person name="Wang X."/>
            <person name="Zhu J."/>
            <person name="Ruan X."/>
            <person name="Zhao L."/>
            <person name="Wei J."/>
            <person name="Que T."/>
            <person name="Du C."/>
            <person name="Cheng J."/>
            <person name="Dai P."/>
            <person name="Han X."/>
            <person name="Huang E."/>
            <person name="Gao Y."/>
            <person name="Liu J."/>
            <person name="Shao H."/>
            <person name="Ye R."/>
            <person name="Li L."/>
            <person name="Wei W."/>
            <person name="Wang X."/>
            <person name="Wang C."/>
            <person name="Yang T."/>
            <person name="Huo Q."/>
            <person name="Li W."/>
            <person name="Guo W."/>
            <person name="Chen H."/>
            <person name="Zhou L."/>
            <person name="Ni X."/>
            <person name="Tian J."/>
            <person name="Zhou Y."/>
            <person name="Sheng Y."/>
            <person name="Liu T."/>
            <person name="Pan Y."/>
            <person name="Xia L."/>
            <person name="Li J."/>
            <person name="Zhao F."/>
            <person name="Cao W."/>
        </authorList>
    </citation>
    <scope>NUCLEOTIDE SEQUENCE</scope>
    <source>
        <strain evidence="1">Dsil-2018</strain>
    </source>
</reference>
<evidence type="ECO:0000313" key="1">
    <source>
        <dbReference type="EMBL" id="KAH7965301.1"/>
    </source>
</evidence>